<accession>A0A9N8HG09</accession>
<sequence length="481" mass="53951">MSDFAYFRLEEELCLAMRGGTSDNYESAIKFLDDSDDHKQAKKLLLSFHDRLSHDQSVNIFLALGQKLPNLQSFTFMGDSHSAFSIRALGALLTLRAEGLVSIKCFGGHTLLTGTLEDFNCTFDLLSRCTKLREVLFHARFVNLDGNAFLDNAKIVDEEEQWFSDNLVRALSQIETLETLSLHLWSAPKSTKRSAFAKLLGSRTSQKRLSSLTIEGGVSTWKLSLPFLQTLFSRNSRLEKVTMFDFEKVNLSARSIAKALQGNRTVKDFSLITSQQDSWKRFTVGSLARILEALKDDTTLECLALSMKWEPWLAARHAPLLISAIEEAKNLKKLELCLTVLEEPDQLGAILQGAARSKSLAEVVLRVEDSWHGITVVGNLRKAATDYEMEMFENTMETNLALKKVVVLSENGEEVPHSSYLSKKAASYLKRNEEKGHKGFHDTKTFGTNAYSLLRTMVASTFHEADSSGSSSHQKKRKLCE</sequence>
<keyword evidence="2" id="KW-1185">Reference proteome</keyword>
<organism evidence="1 2">
    <name type="scientific">Seminavis robusta</name>
    <dbReference type="NCBI Taxonomy" id="568900"/>
    <lineage>
        <taxon>Eukaryota</taxon>
        <taxon>Sar</taxon>
        <taxon>Stramenopiles</taxon>
        <taxon>Ochrophyta</taxon>
        <taxon>Bacillariophyta</taxon>
        <taxon>Bacillariophyceae</taxon>
        <taxon>Bacillariophycidae</taxon>
        <taxon>Naviculales</taxon>
        <taxon>Naviculaceae</taxon>
        <taxon>Seminavis</taxon>
    </lineage>
</organism>
<proteinExistence type="predicted"/>
<protein>
    <submittedName>
        <fullName evidence="1">Uncharacterized protein</fullName>
    </submittedName>
</protein>
<evidence type="ECO:0000313" key="1">
    <source>
        <dbReference type="EMBL" id="CAB9510940.1"/>
    </source>
</evidence>
<dbReference type="EMBL" id="CAICTM010000459">
    <property type="protein sequence ID" value="CAB9510940.1"/>
    <property type="molecule type" value="Genomic_DNA"/>
</dbReference>
<dbReference type="Gene3D" id="3.80.10.10">
    <property type="entry name" value="Ribonuclease Inhibitor"/>
    <property type="match status" value="1"/>
</dbReference>
<comment type="caution">
    <text evidence="1">The sequence shown here is derived from an EMBL/GenBank/DDBJ whole genome shotgun (WGS) entry which is preliminary data.</text>
</comment>
<dbReference type="SUPFAM" id="SSF52047">
    <property type="entry name" value="RNI-like"/>
    <property type="match status" value="1"/>
</dbReference>
<name>A0A9N8HG09_9STRA</name>
<evidence type="ECO:0000313" key="2">
    <source>
        <dbReference type="Proteomes" id="UP001153069"/>
    </source>
</evidence>
<dbReference type="InterPro" id="IPR032675">
    <property type="entry name" value="LRR_dom_sf"/>
</dbReference>
<reference evidence="1" key="1">
    <citation type="submission" date="2020-06" db="EMBL/GenBank/DDBJ databases">
        <authorList>
            <consortium name="Plant Systems Biology data submission"/>
        </authorList>
    </citation>
    <scope>NUCLEOTIDE SEQUENCE</scope>
    <source>
        <strain evidence="1">D6</strain>
    </source>
</reference>
<gene>
    <name evidence="1" type="ORF">SEMRO_460_G147530.1</name>
</gene>
<dbReference type="Proteomes" id="UP001153069">
    <property type="component" value="Unassembled WGS sequence"/>
</dbReference>
<dbReference type="AlphaFoldDB" id="A0A9N8HG09"/>